<evidence type="ECO:0000256" key="2">
    <source>
        <dbReference type="ARBA" id="ARBA00022692"/>
    </source>
</evidence>
<feature type="domain" description="Major facilitator superfamily (MFS) profile" evidence="7">
    <location>
        <begin position="65"/>
        <end position="550"/>
    </location>
</feature>
<dbReference type="OrthoDB" id="2585655at2759"/>
<name>A0A9P7VUI3_9AGAR</name>
<feature type="transmembrane region" description="Helical" evidence="6">
    <location>
        <begin position="479"/>
        <end position="500"/>
    </location>
</feature>
<feature type="transmembrane region" description="Helical" evidence="6">
    <location>
        <begin position="337"/>
        <end position="357"/>
    </location>
</feature>
<evidence type="ECO:0000256" key="4">
    <source>
        <dbReference type="ARBA" id="ARBA00023136"/>
    </source>
</evidence>
<dbReference type="InterPro" id="IPR036259">
    <property type="entry name" value="MFS_trans_sf"/>
</dbReference>
<feature type="transmembrane region" description="Helical" evidence="6">
    <location>
        <begin position="64"/>
        <end position="81"/>
    </location>
</feature>
<comment type="caution">
    <text evidence="8">The sequence shown here is derived from an EMBL/GenBank/DDBJ whole genome shotgun (WGS) entry which is preliminary data.</text>
</comment>
<feature type="transmembrane region" description="Helical" evidence="6">
    <location>
        <begin position="525"/>
        <end position="545"/>
    </location>
</feature>
<keyword evidence="2 6" id="KW-0812">Transmembrane</keyword>
<dbReference type="GO" id="GO:0022857">
    <property type="term" value="F:transmembrane transporter activity"/>
    <property type="evidence" value="ECO:0007669"/>
    <property type="project" value="InterPro"/>
</dbReference>
<feature type="region of interest" description="Disordered" evidence="5">
    <location>
        <begin position="1"/>
        <end position="32"/>
    </location>
</feature>
<dbReference type="Gene3D" id="1.20.1250.20">
    <property type="entry name" value="MFS general substrate transporter like domains"/>
    <property type="match status" value="1"/>
</dbReference>
<feature type="transmembrane region" description="Helical" evidence="6">
    <location>
        <begin position="221"/>
        <end position="239"/>
    </location>
</feature>
<dbReference type="PANTHER" id="PTHR23502:SF5">
    <property type="entry name" value="QUINIDINE RESISTANCE PROTEIN 3"/>
    <property type="match status" value="1"/>
</dbReference>
<evidence type="ECO:0000256" key="1">
    <source>
        <dbReference type="ARBA" id="ARBA00004141"/>
    </source>
</evidence>
<dbReference type="GeneID" id="66099409"/>
<protein>
    <submittedName>
        <fullName evidence="8">MFS general substrate transporter</fullName>
    </submittedName>
</protein>
<evidence type="ECO:0000313" key="9">
    <source>
        <dbReference type="Proteomes" id="UP000812287"/>
    </source>
</evidence>
<feature type="transmembrane region" description="Helical" evidence="6">
    <location>
        <begin position="193"/>
        <end position="215"/>
    </location>
</feature>
<sequence>MAPSPTPASPHIRNLSSTDVQRPGTPDNDGQSVVSETIENTVIDIEHMPVHDDPRKWSRFRKHFILAVICSGSMIAGFGASIQNPANEEMERDLPATSGEISLSVSLFILMQGITPLLWSSISEVKGRRFVYLISLLIFTAGSIIVATSKTIGLVIGMRCVQALGSSAVMTIGTASLADIFDPVERGSKMGIYYISPLLGPSLGPVFGGILTTGFNWRAPFWFLAILAGTVFLFFLFFFKDTFRQERSFAYQTVLKRLLDERAESLRREEILQTKLAERTDTKETIEDDGRISTVDIEKQDPTSKTDTLALPAITLTLKDVAPIETLWLVIRRRNNFILLLASGILFSYCFTVVYTTSRTLANAYGYDALYTGLVLLSFGLGSMVGSIFGGRYSDRELARLARENGGRGCPEMRLNSTLHGLWLFPISVAGFGWVLERHEHIAGVCVMLFLTGVFAIYIFSSELAYLVDANVGRSSSAVAFNSLFRGLGAFIAVEIAVPIQVRRVFFFHAIFRIYNLSKDALGDGWMYTIFAFVQVGSGLLVLLVRAKGEKWRNRAEAREAQAAQEQAA</sequence>
<gene>
    <name evidence="8" type="ORF">BT62DRAFT_1005269</name>
</gene>
<organism evidence="8 9">
    <name type="scientific">Guyanagaster necrorhizus</name>
    <dbReference type="NCBI Taxonomy" id="856835"/>
    <lineage>
        <taxon>Eukaryota</taxon>
        <taxon>Fungi</taxon>
        <taxon>Dikarya</taxon>
        <taxon>Basidiomycota</taxon>
        <taxon>Agaricomycotina</taxon>
        <taxon>Agaricomycetes</taxon>
        <taxon>Agaricomycetidae</taxon>
        <taxon>Agaricales</taxon>
        <taxon>Marasmiineae</taxon>
        <taxon>Physalacriaceae</taxon>
        <taxon>Guyanagaster</taxon>
    </lineage>
</organism>
<evidence type="ECO:0000313" key="8">
    <source>
        <dbReference type="EMBL" id="KAG7446873.1"/>
    </source>
</evidence>
<dbReference type="Pfam" id="PF07690">
    <property type="entry name" value="MFS_1"/>
    <property type="match status" value="1"/>
</dbReference>
<proteinExistence type="predicted"/>
<dbReference type="PROSITE" id="PS50850">
    <property type="entry name" value="MFS"/>
    <property type="match status" value="1"/>
</dbReference>
<dbReference type="SUPFAM" id="SSF103473">
    <property type="entry name" value="MFS general substrate transporter"/>
    <property type="match status" value="1"/>
</dbReference>
<feature type="transmembrane region" description="Helical" evidence="6">
    <location>
        <begin position="442"/>
        <end position="467"/>
    </location>
</feature>
<dbReference type="Proteomes" id="UP000812287">
    <property type="component" value="Unassembled WGS sequence"/>
</dbReference>
<dbReference type="RefSeq" id="XP_043040373.1">
    <property type="nucleotide sequence ID" value="XM_043177122.1"/>
</dbReference>
<evidence type="ECO:0000256" key="6">
    <source>
        <dbReference type="SAM" id="Phobius"/>
    </source>
</evidence>
<evidence type="ECO:0000256" key="3">
    <source>
        <dbReference type="ARBA" id="ARBA00022989"/>
    </source>
</evidence>
<dbReference type="Gene3D" id="1.20.1720.10">
    <property type="entry name" value="Multidrug resistance protein D"/>
    <property type="match status" value="1"/>
</dbReference>
<evidence type="ECO:0000256" key="5">
    <source>
        <dbReference type="SAM" id="MobiDB-lite"/>
    </source>
</evidence>
<feature type="transmembrane region" description="Helical" evidence="6">
    <location>
        <begin position="369"/>
        <end position="394"/>
    </location>
</feature>
<reference evidence="8" key="1">
    <citation type="submission" date="2020-11" db="EMBL/GenBank/DDBJ databases">
        <title>Adaptations for nitrogen fixation in a non-lichenized fungal sporocarp promotes dispersal by wood-feeding termites.</title>
        <authorList>
            <consortium name="DOE Joint Genome Institute"/>
            <person name="Koch R.A."/>
            <person name="Yoon G."/>
            <person name="Arayal U."/>
            <person name="Lail K."/>
            <person name="Amirebrahimi M."/>
            <person name="Labutti K."/>
            <person name="Lipzen A."/>
            <person name="Riley R."/>
            <person name="Barry K."/>
            <person name="Henrissat B."/>
            <person name="Grigoriev I.V."/>
            <person name="Herr J.R."/>
            <person name="Aime M.C."/>
        </authorList>
    </citation>
    <scope>NUCLEOTIDE SEQUENCE</scope>
    <source>
        <strain evidence="8">MCA 3950</strain>
    </source>
</reference>
<evidence type="ECO:0000259" key="7">
    <source>
        <dbReference type="PROSITE" id="PS50850"/>
    </source>
</evidence>
<comment type="subcellular location">
    <subcellularLocation>
        <location evidence="1">Membrane</location>
        <topology evidence="1">Multi-pass membrane protein</topology>
    </subcellularLocation>
</comment>
<feature type="transmembrane region" description="Helical" evidence="6">
    <location>
        <begin position="131"/>
        <end position="157"/>
    </location>
</feature>
<dbReference type="InterPro" id="IPR020846">
    <property type="entry name" value="MFS_dom"/>
</dbReference>
<keyword evidence="4 6" id="KW-0472">Membrane</keyword>
<keyword evidence="9" id="KW-1185">Reference proteome</keyword>
<dbReference type="EMBL" id="MU250533">
    <property type="protein sequence ID" value="KAG7446873.1"/>
    <property type="molecule type" value="Genomic_DNA"/>
</dbReference>
<feature type="transmembrane region" description="Helical" evidence="6">
    <location>
        <begin position="101"/>
        <end position="119"/>
    </location>
</feature>
<dbReference type="PANTHER" id="PTHR23502">
    <property type="entry name" value="MAJOR FACILITATOR SUPERFAMILY"/>
    <property type="match status" value="1"/>
</dbReference>
<keyword evidence="3 6" id="KW-1133">Transmembrane helix</keyword>
<accession>A0A9P7VUI3</accession>
<dbReference type="InterPro" id="IPR011701">
    <property type="entry name" value="MFS"/>
</dbReference>
<dbReference type="AlphaFoldDB" id="A0A9P7VUI3"/>
<feature type="transmembrane region" description="Helical" evidence="6">
    <location>
        <begin position="415"/>
        <end position="436"/>
    </location>
</feature>
<dbReference type="GO" id="GO:0005886">
    <property type="term" value="C:plasma membrane"/>
    <property type="evidence" value="ECO:0007669"/>
    <property type="project" value="TreeGrafter"/>
</dbReference>
<feature type="transmembrane region" description="Helical" evidence="6">
    <location>
        <begin position="163"/>
        <end position="181"/>
    </location>
</feature>